<accession>W6A6I8</accession>
<protein>
    <submittedName>
        <fullName evidence="3">Uncharacterized protein</fullName>
    </submittedName>
</protein>
<dbReference type="OrthoDB" id="389467at2"/>
<dbReference type="KEGG" id="scq:SCULI_v1c01440"/>
<name>W6A6I8_9MOLU</name>
<dbReference type="AlphaFoldDB" id="W6A6I8"/>
<evidence type="ECO:0000313" key="3">
    <source>
        <dbReference type="EMBL" id="AHI52485.1"/>
    </source>
</evidence>
<keyword evidence="1" id="KW-0175">Coiled coil</keyword>
<organism evidence="3 4">
    <name type="scientific">Spiroplasma culicicola AES-1</name>
    <dbReference type="NCBI Taxonomy" id="1276246"/>
    <lineage>
        <taxon>Bacteria</taxon>
        <taxon>Bacillati</taxon>
        <taxon>Mycoplasmatota</taxon>
        <taxon>Mollicutes</taxon>
        <taxon>Entomoplasmatales</taxon>
        <taxon>Spiroplasmataceae</taxon>
        <taxon>Spiroplasma</taxon>
    </lineage>
</organism>
<dbReference type="PATRIC" id="fig|1276246.3.peg.144"/>
<dbReference type="RefSeq" id="WP_025362730.1">
    <property type="nucleotide sequence ID" value="NZ_CP006681.1"/>
</dbReference>
<evidence type="ECO:0000256" key="1">
    <source>
        <dbReference type="SAM" id="Coils"/>
    </source>
</evidence>
<dbReference type="HOGENOM" id="CLU_546174_0_0_14"/>
<feature type="coiled-coil region" evidence="1">
    <location>
        <begin position="294"/>
        <end position="321"/>
    </location>
</feature>
<dbReference type="EMBL" id="CP006681">
    <property type="protein sequence ID" value="AHI52485.1"/>
    <property type="molecule type" value="Genomic_DNA"/>
</dbReference>
<dbReference type="Proteomes" id="UP000019267">
    <property type="component" value="Chromosome"/>
</dbReference>
<sequence>MTNFKLWTITSFEEYVNEWPSLANEFNNLTTYQQKLGYTSPEDFFIKNAFAAQELANQRVGNILERIFSTSDLHANVQEQLKKFTYKAIDHLRMNDCVIYQNTKTIQTNYNNGRSDSIENDLNVSLEKIIGDSAWRSWIGANIESLYLRYLKENDLPYLLDPEQFYNKKQIDDFFETIDWKIYEEHTYTTVHIRDLQKQINRKQEVTDQILLQQKTDDEGNPIDEIEEVGYFDEILFQSFRPDSTIIDTDRGRKRAVINLNDTIGELINASVYQSSSESDQKNAIGRIWAWGIENTLKLANKKYDEDIKELKKRIKEIDDNKWIIGERKWVKIGTPLLSGWKKVELPSGFTLVSGISEGLTTGENKEHSHSGEALLSNKASGGQGGVPWSSSFPSSLNIYGAFLGVPKLALDIKTEGGKNNLSAGMFSDLWEYIGSKE</sequence>
<gene>
    <name evidence="3" type="ORF">SCULI_v1c01440</name>
</gene>
<reference evidence="3 4" key="1">
    <citation type="journal article" date="2014" name="Genome Biol. Evol.">
        <title>Molecular evolution of the substrate utilization strategies and putative virulence factors in mosquito-associated Spiroplasma species.</title>
        <authorList>
            <person name="Chang T.H."/>
            <person name="Lo W.S."/>
            <person name="Ku C."/>
            <person name="Chen L.L."/>
            <person name="Kuo C.H."/>
        </authorList>
    </citation>
    <scope>NUCLEOTIDE SEQUENCE [LARGE SCALE GENOMIC DNA]</scope>
    <source>
        <strain evidence="3">AES-1</strain>
    </source>
</reference>
<feature type="region of interest" description="Disordered" evidence="2">
    <location>
        <begin position="361"/>
        <end position="386"/>
    </location>
</feature>
<evidence type="ECO:0000256" key="2">
    <source>
        <dbReference type="SAM" id="MobiDB-lite"/>
    </source>
</evidence>
<keyword evidence="4" id="KW-1185">Reference proteome</keyword>
<proteinExistence type="predicted"/>
<evidence type="ECO:0000313" key="4">
    <source>
        <dbReference type="Proteomes" id="UP000019267"/>
    </source>
</evidence>